<dbReference type="Pfam" id="PF13563">
    <property type="entry name" value="2_5_RNA_ligase2"/>
    <property type="match status" value="1"/>
</dbReference>
<reference evidence="1" key="1">
    <citation type="journal article" date="2014" name="Int. J. Syst. Evol. Microbiol.">
        <title>Complete genome sequence of Corynebacterium casei LMG S-19264T (=DSM 44701T), isolated from a smear-ripened cheese.</title>
        <authorList>
            <consortium name="US DOE Joint Genome Institute (JGI-PGF)"/>
            <person name="Walter F."/>
            <person name="Albersmeier A."/>
            <person name="Kalinowski J."/>
            <person name="Ruckert C."/>
        </authorList>
    </citation>
    <scope>NUCLEOTIDE SEQUENCE</scope>
    <source>
        <strain evidence="1">CCM 8711</strain>
    </source>
</reference>
<dbReference type="EMBL" id="BMDO01000007">
    <property type="protein sequence ID" value="GGI51437.1"/>
    <property type="molecule type" value="Genomic_DNA"/>
</dbReference>
<evidence type="ECO:0000313" key="1">
    <source>
        <dbReference type="EMBL" id="GGI51437.1"/>
    </source>
</evidence>
<organism evidence="1 2">
    <name type="scientific">Mucilaginibacter galii</name>
    <dbReference type="NCBI Taxonomy" id="2005073"/>
    <lineage>
        <taxon>Bacteria</taxon>
        <taxon>Pseudomonadati</taxon>
        <taxon>Bacteroidota</taxon>
        <taxon>Sphingobacteriia</taxon>
        <taxon>Sphingobacteriales</taxon>
        <taxon>Sphingobacteriaceae</taxon>
        <taxon>Mucilaginibacter</taxon>
    </lineage>
</organism>
<evidence type="ECO:0008006" key="3">
    <source>
        <dbReference type="Google" id="ProtNLM"/>
    </source>
</evidence>
<name>A0A917JBC5_9SPHI</name>
<proteinExistence type="predicted"/>
<sequence>MESYNDYLFLLQPSDPVKQQIGHCKVKATDYIGIYPGMKATAHVSITDLTRQKPYVIKSLVDSVRNKVSSMPAVTLEIDGFQFFIHNEEYMTIYASIKPTHKTDNWFMLLKKQLNCKRNITPHITVTRHIPVDSFYKLWPRLRLFPYKDTFTADRLTILERETFKPDAKYRIYEELYFENTLKY</sequence>
<accession>A0A917JBC5</accession>
<protein>
    <recommendedName>
        <fullName evidence="3">2'-5' RNA ligase family protein</fullName>
    </recommendedName>
</protein>
<keyword evidence="2" id="KW-1185">Reference proteome</keyword>
<dbReference type="RefSeq" id="WP_188417517.1">
    <property type="nucleotide sequence ID" value="NZ_BMDO01000007.1"/>
</dbReference>
<dbReference type="Proteomes" id="UP000662074">
    <property type="component" value="Unassembled WGS sequence"/>
</dbReference>
<reference evidence="1" key="2">
    <citation type="submission" date="2020-09" db="EMBL/GenBank/DDBJ databases">
        <authorList>
            <person name="Sun Q."/>
            <person name="Sedlacek I."/>
        </authorList>
    </citation>
    <scope>NUCLEOTIDE SEQUENCE</scope>
    <source>
        <strain evidence="1">CCM 8711</strain>
    </source>
</reference>
<gene>
    <name evidence="1" type="ORF">GCM10011425_26490</name>
</gene>
<dbReference type="InterPro" id="IPR009097">
    <property type="entry name" value="Cyclic_Pdiesterase"/>
</dbReference>
<comment type="caution">
    <text evidence="1">The sequence shown here is derived from an EMBL/GenBank/DDBJ whole genome shotgun (WGS) entry which is preliminary data.</text>
</comment>
<evidence type="ECO:0000313" key="2">
    <source>
        <dbReference type="Proteomes" id="UP000662074"/>
    </source>
</evidence>
<dbReference type="Gene3D" id="3.90.1140.10">
    <property type="entry name" value="Cyclic phosphodiesterase"/>
    <property type="match status" value="1"/>
</dbReference>
<dbReference type="AlphaFoldDB" id="A0A917JBC5"/>
<dbReference type="SUPFAM" id="SSF55144">
    <property type="entry name" value="LigT-like"/>
    <property type="match status" value="1"/>
</dbReference>